<name>A0A9Q1J4K1_SYNKA</name>
<dbReference type="AlphaFoldDB" id="A0A9Q1J4K1"/>
<feature type="region of interest" description="Disordered" evidence="1">
    <location>
        <begin position="1"/>
        <end position="25"/>
    </location>
</feature>
<evidence type="ECO:0000313" key="3">
    <source>
        <dbReference type="Proteomes" id="UP001152622"/>
    </source>
</evidence>
<keyword evidence="3" id="KW-1185">Reference proteome</keyword>
<reference evidence="2" key="1">
    <citation type="journal article" date="2023" name="Science">
        <title>Genome structures resolve the early diversification of teleost fishes.</title>
        <authorList>
            <person name="Parey E."/>
            <person name="Louis A."/>
            <person name="Montfort J."/>
            <person name="Bouchez O."/>
            <person name="Roques C."/>
            <person name="Iampietro C."/>
            <person name="Lluch J."/>
            <person name="Castinel A."/>
            <person name="Donnadieu C."/>
            <person name="Desvignes T."/>
            <person name="Floi Bucao C."/>
            <person name="Jouanno E."/>
            <person name="Wen M."/>
            <person name="Mejri S."/>
            <person name="Dirks R."/>
            <person name="Jansen H."/>
            <person name="Henkel C."/>
            <person name="Chen W.J."/>
            <person name="Zahm M."/>
            <person name="Cabau C."/>
            <person name="Klopp C."/>
            <person name="Thompson A.W."/>
            <person name="Robinson-Rechavi M."/>
            <person name="Braasch I."/>
            <person name="Lecointre G."/>
            <person name="Bobe J."/>
            <person name="Postlethwait J.H."/>
            <person name="Berthelot C."/>
            <person name="Roest Crollius H."/>
            <person name="Guiguen Y."/>
        </authorList>
    </citation>
    <scope>NUCLEOTIDE SEQUENCE</scope>
    <source>
        <strain evidence="2">WJC10195</strain>
    </source>
</reference>
<dbReference type="Proteomes" id="UP001152622">
    <property type="component" value="Chromosome 4"/>
</dbReference>
<proteinExistence type="predicted"/>
<evidence type="ECO:0000256" key="1">
    <source>
        <dbReference type="SAM" id="MobiDB-lite"/>
    </source>
</evidence>
<evidence type="ECO:0000313" key="2">
    <source>
        <dbReference type="EMBL" id="KAJ8365583.1"/>
    </source>
</evidence>
<sequence>MGLGSQNPFGEREEGDDTGPDRRLPDFADFNAMHGCGVSARQRALRAPGLSAPACLAPAALSHCAPAPQHTAELSLC</sequence>
<dbReference type="EMBL" id="JAINUF010000004">
    <property type="protein sequence ID" value="KAJ8365583.1"/>
    <property type="molecule type" value="Genomic_DNA"/>
</dbReference>
<protein>
    <submittedName>
        <fullName evidence="2">Uncharacterized protein</fullName>
    </submittedName>
</protein>
<gene>
    <name evidence="2" type="ORF">SKAU_G00144140</name>
</gene>
<organism evidence="2 3">
    <name type="scientific">Synaphobranchus kaupii</name>
    <name type="common">Kaup's arrowtooth eel</name>
    <dbReference type="NCBI Taxonomy" id="118154"/>
    <lineage>
        <taxon>Eukaryota</taxon>
        <taxon>Metazoa</taxon>
        <taxon>Chordata</taxon>
        <taxon>Craniata</taxon>
        <taxon>Vertebrata</taxon>
        <taxon>Euteleostomi</taxon>
        <taxon>Actinopterygii</taxon>
        <taxon>Neopterygii</taxon>
        <taxon>Teleostei</taxon>
        <taxon>Anguilliformes</taxon>
        <taxon>Synaphobranchidae</taxon>
        <taxon>Synaphobranchus</taxon>
    </lineage>
</organism>
<comment type="caution">
    <text evidence="2">The sequence shown here is derived from an EMBL/GenBank/DDBJ whole genome shotgun (WGS) entry which is preliminary data.</text>
</comment>
<accession>A0A9Q1J4K1</accession>